<dbReference type="Proteomes" id="UP000501690">
    <property type="component" value="Linkage Group LG4"/>
</dbReference>
<organism evidence="1 2">
    <name type="scientific">Vigna unguiculata</name>
    <name type="common">Cowpea</name>
    <dbReference type="NCBI Taxonomy" id="3917"/>
    <lineage>
        <taxon>Eukaryota</taxon>
        <taxon>Viridiplantae</taxon>
        <taxon>Streptophyta</taxon>
        <taxon>Embryophyta</taxon>
        <taxon>Tracheophyta</taxon>
        <taxon>Spermatophyta</taxon>
        <taxon>Magnoliopsida</taxon>
        <taxon>eudicotyledons</taxon>
        <taxon>Gunneridae</taxon>
        <taxon>Pentapetalae</taxon>
        <taxon>rosids</taxon>
        <taxon>fabids</taxon>
        <taxon>Fabales</taxon>
        <taxon>Fabaceae</taxon>
        <taxon>Papilionoideae</taxon>
        <taxon>50 kb inversion clade</taxon>
        <taxon>NPAAA clade</taxon>
        <taxon>indigoferoid/millettioid clade</taxon>
        <taxon>Phaseoleae</taxon>
        <taxon>Vigna</taxon>
    </lineage>
</organism>
<evidence type="ECO:0000313" key="1">
    <source>
        <dbReference type="EMBL" id="QCD90067.1"/>
    </source>
</evidence>
<dbReference type="EMBL" id="CP039348">
    <property type="protein sequence ID" value="QCD90067.1"/>
    <property type="molecule type" value="Genomic_DNA"/>
</dbReference>
<dbReference type="AlphaFoldDB" id="A0A4D6LNC8"/>
<reference evidence="1 2" key="1">
    <citation type="submission" date="2019-04" db="EMBL/GenBank/DDBJ databases">
        <title>An improved genome assembly and genetic linkage map for asparagus bean, Vigna unguiculata ssp. sesquipedialis.</title>
        <authorList>
            <person name="Xia Q."/>
            <person name="Zhang R."/>
            <person name="Dong Y."/>
        </authorList>
    </citation>
    <scope>NUCLEOTIDE SEQUENCE [LARGE SCALE GENOMIC DNA]</scope>
    <source>
        <tissue evidence="1">Leaf</tissue>
    </source>
</reference>
<sequence>MVSFSKQAFVHRSHAIRSPSARRSVPFHSSSARHLLAVCLSFARRLHCSYAVRVSSALSVRRPLILRTPSASCPRVLHAPSAVRPPYVALFHKTKLKRFPSN</sequence>
<protein>
    <submittedName>
        <fullName evidence="1">Uncharacterized protein</fullName>
    </submittedName>
</protein>
<proteinExistence type="predicted"/>
<keyword evidence="2" id="KW-1185">Reference proteome</keyword>
<accession>A0A4D6LNC8</accession>
<evidence type="ECO:0000313" key="2">
    <source>
        <dbReference type="Proteomes" id="UP000501690"/>
    </source>
</evidence>
<gene>
    <name evidence="1" type="ORF">DEO72_LG4g1019</name>
</gene>
<name>A0A4D6LNC8_VIGUN</name>